<gene>
    <name evidence="1" type="ORF">rCG_42879</name>
</gene>
<dbReference type="Proteomes" id="UP000234681">
    <property type="component" value="Chromosome X"/>
</dbReference>
<sequence length="71" mass="7888">MQLELDQARQAAHAGAAPWLASRSCQTSSTRTLWAAQFESPKRRPCHSSGMATWLTSSITPLCSFRFYLQG</sequence>
<evidence type="ECO:0000313" key="1">
    <source>
        <dbReference type="EMBL" id="EDL97654.1"/>
    </source>
</evidence>
<proteinExistence type="predicted"/>
<dbReference type="AlphaFoldDB" id="A6JZY1"/>
<organism evidence="1 2">
    <name type="scientific">Rattus norvegicus</name>
    <name type="common">Rat</name>
    <dbReference type="NCBI Taxonomy" id="10116"/>
    <lineage>
        <taxon>Eukaryota</taxon>
        <taxon>Metazoa</taxon>
        <taxon>Chordata</taxon>
        <taxon>Craniata</taxon>
        <taxon>Vertebrata</taxon>
        <taxon>Euteleostomi</taxon>
        <taxon>Mammalia</taxon>
        <taxon>Eutheria</taxon>
        <taxon>Euarchontoglires</taxon>
        <taxon>Glires</taxon>
        <taxon>Rodentia</taxon>
        <taxon>Myomorpha</taxon>
        <taxon>Muroidea</taxon>
        <taxon>Muridae</taxon>
        <taxon>Murinae</taxon>
        <taxon>Rattus</taxon>
    </lineage>
</organism>
<reference evidence="1 2" key="1">
    <citation type="submission" date="2005-09" db="EMBL/GenBank/DDBJ databases">
        <authorList>
            <person name="Mural R.J."/>
            <person name="Li P.W."/>
            <person name="Adams M.D."/>
            <person name="Amanatides P.G."/>
            <person name="Baden-Tillson H."/>
            <person name="Barnstead M."/>
            <person name="Chin S.H."/>
            <person name="Dew I."/>
            <person name="Evans C.A."/>
            <person name="Ferriera S."/>
            <person name="Flanigan M."/>
            <person name="Fosler C."/>
            <person name="Glodek A."/>
            <person name="Gu Z."/>
            <person name="Holt R.A."/>
            <person name="Jennings D."/>
            <person name="Kraft C.L."/>
            <person name="Lu F."/>
            <person name="Nguyen T."/>
            <person name="Nusskern D.R."/>
            <person name="Pfannkoch C.M."/>
            <person name="Sitter C."/>
            <person name="Sutton G.G."/>
            <person name="Venter J.C."/>
            <person name="Wang Z."/>
            <person name="Woodage T."/>
            <person name="Zheng X.H."/>
            <person name="Zhong F."/>
        </authorList>
    </citation>
    <scope>NUCLEOTIDE SEQUENCE [LARGE SCALE GENOMIC DNA]</scope>
    <source>
        <strain>BN</strain>
        <strain evidence="2">Sprague-Dawley</strain>
    </source>
</reference>
<dbReference type="EMBL" id="CH474009">
    <property type="protein sequence ID" value="EDL97654.1"/>
    <property type="molecule type" value="Genomic_DNA"/>
</dbReference>
<protein>
    <submittedName>
        <fullName evidence="1">RCG42879</fullName>
    </submittedName>
</protein>
<name>A6JZY1_RAT</name>
<accession>A6JZY1</accession>
<evidence type="ECO:0000313" key="2">
    <source>
        <dbReference type="Proteomes" id="UP000234681"/>
    </source>
</evidence>